<reference evidence="1" key="1">
    <citation type="journal article" date="2015" name="Nature">
        <title>Complex archaea that bridge the gap between prokaryotes and eukaryotes.</title>
        <authorList>
            <person name="Spang A."/>
            <person name="Saw J.H."/>
            <person name="Jorgensen S.L."/>
            <person name="Zaremba-Niedzwiedzka K."/>
            <person name="Martijn J."/>
            <person name="Lind A.E."/>
            <person name="van Eijk R."/>
            <person name="Schleper C."/>
            <person name="Guy L."/>
            <person name="Ettema T.J."/>
        </authorList>
    </citation>
    <scope>NUCLEOTIDE SEQUENCE</scope>
</reference>
<dbReference type="AlphaFoldDB" id="A0A0F9L723"/>
<evidence type="ECO:0000313" key="1">
    <source>
        <dbReference type="EMBL" id="KKM23395.1"/>
    </source>
</evidence>
<accession>A0A0F9L723</accession>
<gene>
    <name evidence="1" type="ORF">LCGC14_1615680</name>
</gene>
<dbReference type="EMBL" id="LAZR01013134">
    <property type="protein sequence ID" value="KKM23395.1"/>
    <property type="molecule type" value="Genomic_DNA"/>
</dbReference>
<sequence>MIEIIHGIYDITLETAFKLGGFFHDESKIYLPMSNKLKHYLVVKGLKFLDKYNIKYLRITFGRDTDNGVETVAVIHPFFDSFIAEIGEKVVFGRIKRMRGDLKKVVYETEMVEKKVFLYYKINKTTKIKETIYKTIEKKQVKYDSEGNPIVKREIYFKSYNLDRRYRIKHKDGSTTAGELMYPYIYKSTGF</sequence>
<proteinExistence type="predicted"/>
<name>A0A0F9L723_9ZZZZ</name>
<comment type="caution">
    <text evidence="1">The sequence shown here is derived from an EMBL/GenBank/DDBJ whole genome shotgun (WGS) entry which is preliminary data.</text>
</comment>
<organism evidence="1">
    <name type="scientific">marine sediment metagenome</name>
    <dbReference type="NCBI Taxonomy" id="412755"/>
    <lineage>
        <taxon>unclassified sequences</taxon>
        <taxon>metagenomes</taxon>
        <taxon>ecological metagenomes</taxon>
    </lineage>
</organism>
<protein>
    <submittedName>
        <fullName evidence="1">Uncharacterized protein</fullName>
    </submittedName>
</protein>